<sequence>MRFHSLPGSKRYPTSDDEYATVLHRHNTVLEELTDDPNLLLITCDWGEIEQPEPRDERLRALDPAGTLWQALPPDDYRESWTYLYISERSWMRGVLDPVLRAVADDILAGVMVAPGNLSWIYHPYDGGADVLLPTSGARDHIRERHRDWLSAHPSGL</sequence>
<evidence type="ECO:0000313" key="3">
    <source>
        <dbReference type="Proteomes" id="UP001595816"/>
    </source>
</evidence>
<protein>
    <recommendedName>
        <fullName evidence="1">DUF3885 domain-containing protein</fullName>
    </recommendedName>
</protein>
<name>A0ABV8LNP7_9ACTN</name>
<keyword evidence="3" id="KW-1185">Reference proteome</keyword>
<dbReference type="RefSeq" id="WP_253753912.1">
    <property type="nucleotide sequence ID" value="NZ_JBHSAY010000009.1"/>
</dbReference>
<accession>A0ABV8LNP7</accession>
<evidence type="ECO:0000313" key="2">
    <source>
        <dbReference type="EMBL" id="MFC4132083.1"/>
    </source>
</evidence>
<dbReference type="InterPro" id="IPR024976">
    <property type="entry name" value="DUF3885"/>
</dbReference>
<gene>
    <name evidence="2" type="ORF">ACFOZ4_15850</name>
</gene>
<evidence type="ECO:0000259" key="1">
    <source>
        <dbReference type="Pfam" id="PF13021"/>
    </source>
</evidence>
<organism evidence="2 3">
    <name type="scientific">Hamadaea flava</name>
    <dbReference type="NCBI Taxonomy" id="1742688"/>
    <lineage>
        <taxon>Bacteria</taxon>
        <taxon>Bacillati</taxon>
        <taxon>Actinomycetota</taxon>
        <taxon>Actinomycetes</taxon>
        <taxon>Micromonosporales</taxon>
        <taxon>Micromonosporaceae</taxon>
        <taxon>Hamadaea</taxon>
    </lineage>
</organism>
<dbReference type="Pfam" id="PF13021">
    <property type="entry name" value="DUF3885"/>
    <property type="match status" value="1"/>
</dbReference>
<proteinExistence type="predicted"/>
<comment type="caution">
    <text evidence="2">The sequence shown here is derived from an EMBL/GenBank/DDBJ whole genome shotgun (WGS) entry which is preliminary data.</text>
</comment>
<feature type="domain" description="DUF3885" evidence="1">
    <location>
        <begin position="2"/>
        <end position="154"/>
    </location>
</feature>
<dbReference type="EMBL" id="JBHSAY010000009">
    <property type="protein sequence ID" value="MFC4132083.1"/>
    <property type="molecule type" value="Genomic_DNA"/>
</dbReference>
<dbReference type="Proteomes" id="UP001595816">
    <property type="component" value="Unassembled WGS sequence"/>
</dbReference>
<reference evidence="3" key="1">
    <citation type="journal article" date="2019" name="Int. J. Syst. Evol. Microbiol.">
        <title>The Global Catalogue of Microorganisms (GCM) 10K type strain sequencing project: providing services to taxonomists for standard genome sequencing and annotation.</title>
        <authorList>
            <consortium name="The Broad Institute Genomics Platform"/>
            <consortium name="The Broad Institute Genome Sequencing Center for Infectious Disease"/>
            <person name="Wu L."/>
            <person name="Ma J."/>
        </authorList>
    </citation>
    <scope>NUCLEOTIDE SEQUENCE [LARGE SCALE GENOMIC DNA]</scope>
    <source>
        <strain evidence="3">CGMCC 4.7289</strain>
    </source>
</reference>